<feature type="compositionally biased region" description="Polar residues" evidence="1">
    <location>
        <begin position="1031"/>
        <end position="1043"/>
    </location>
</feature>
<feature type="compositionally biased region" description="Low complexity" evidence="1">
    <location>
        <begin position="188"/>
        <end position="197"/>
    </location>
</feature>
<feature type="compositionally biased region" description="Pro residues" evidence="1">
    <location>
        <begin position="173"/>
        <end position="187"/>
    </location>
</feature>
<feature type="region of interest" description="Disordered" evidence="1">
    <location>
        <begin position="94"/>
        <end position="281"/>
    </location>
</feature>
<feature type="region of interest" description="Disordered" evidence="1">
    <location>
        <begin position="1316"/>
        <end position="1357"/>
    </location>
</feature>
<protein>
    <submittedName>
        <fullName evidence="2">Uncharacterized protein</fullName>
    </submittedName>
</protein>
<evidence type="ECO:0000256" key="1">
    <source>
        <dbReference type="SAM" id="MobiDB-lite"/>
    </source>
</evidence>
<feature type="compositionally biased region" description="Basic and acidic residues" evidence="1">
    <location>
        <begin position="764"/>
        <end position="778"/>
    </location>
</feature>
<feature type="compositionally biased region" description="Low complexity" evidence="1">
    <location>
        <begin position="1316"/>
        <end position="1344"/>
    </location>
</feature>
<feature type="compositionally biased region" description="Basic and acidic residues" evidence="1">
    <location>
        <begin position="912"/>
        <end position="925"/>
    </location>
</feature>
<feature type="compositionally biased region" description="Polar residues" evidence="1">
    <location>
        <begin position="476"/>
        <end position="490"/>
    </location>
</feature>
<feature type="compositionally biased region" description="Pro residues" evidence="1">
    <location>
        <begin position="1082"/>
        <end position="1093"/>
    </location>
</feature>
<name>A0A7R9G0E2_TIMSH</name>
<feature type="compositionally biased region" description="Polar residues" evidence="1">
    <location>
        <begin position="1061"/>
        <end position="1081"/>
    </location>
</feature>
<feature type="compositionally biased region" description="Pro residues" evidence="1">
    <location>
        <begin position="1188"/>
        <end position="1203"/>
    </location>
</feature>
<feature type="compositionally biased region" description="Polar residues" evidence="1">
    <location>
        <begin position="250"/>
        <end position="266"/>
    </location>
</feature>
<feature type="compositionally biased region" description="Polar residues" evidence="1">
    <location>
        <begin position="104"/>
        <end position="115"/>
    </location>
</feature>
<feature type="compositionally biased region" description="Polar residues" evidence="1">
    <location>
        <begin position="653"/>
        <end position="676"/>
    </location>
</feature>
<feature type="region of interest" description="Disordered" evidence="1">
    <location>
        <begin position="1175"/>
        <end position="1219"/>
    </location>
</feature>
<feature type="compositionally biased region" description="Polar residues" evidence="1">
    <location>
        <begin position="779"/>
        <end position="789"/>
    </location>
</feature>
<feature type="compositionally biased region" description="Low complexity" evidence="1">
    <location>
        <begin position="1177"/>
        <end position="1187"/>
    </location>
</feature>
<proteinExistence type="predicted"/>
<feature type="compositionally biased region" description="Polar residues" evidence="1">
    <location>
        <begin position="629"/>
        <end position="645"/>
    </location>
</feature>
<feature type="compositionally biased region" description="Polar residues" evidence="1">
    <location>
        <begin position="967"/>
        <end position="989"/>
    </location>
</feature>
<feature type="compositionally biased region" description="Polar residues" evidence="1">
    <location>
        <begin position="583"/>
        <end position="592"/>
    </location>
</feature>
<feature type="compositionally biased region" description="Basic and acidic residues" evidence="1">
    <location>
        <begin position="453"/>
        <end position="468"/>
    </location>
</feature>
<feature type="compositionally biased region" description="Low complexity" evidence="1">
    <location>
        <begin position="1204"/>
        <end position="1214"/>
    </location>
</feature>
<feature type="compositionally biased region" description="Polar residues" evidence="1">
    <location>
        <begin position="434"/>
        <end position="452"/>
    </location>
</feature>
<feature type="compositionally biased region" description="Basic and acidic residues" evidence="1">
    <location>
        <begin position="136"/>
        <end position="146"/>
    </location>
</feature>
<feature type="compositionally biased region" description="Polar residues" evidence="1">
    <location>
        <begin position="1132"/>
        <end position="1141"/>
    </location>
</feature>
<feature type="compositionally biased region" description="Polar residues" evidence="1">
    <location>
        <begin position="948"/>
        <end position="960"/>
    </location>
</feature>
<feature type="compositionally biased region" description="Polar residues" evidence="1">
    <location>
        <begin position="858"/>
        <end position="870"/>
    </location>
</feature>
<evidence type="ECO:0000313" key="2">
    <source>
        <dbReference type="EMBL" id="CAD7262277.1"/>
    </source>
</evidence>
<accession>A0A7R9G0E2</accession>
<gene>
    <name evidence="2" type="ORF">TSIB3V08_LOCUS6394</name>
</gene>
<organism evidence="2">
    <name type="scientific">Timema shepardi</name>
    <name type="common">Walking stick</name>
    <dbReference type="NCBI Taxonomy" id="629360"/>
    <lineage>
        <taxon>Eukaryota</taxon>
        <taxon>Metazoa</taxon>
        <taxon>Ecdysozoa</taxon>
        <taxon>Arthropoda</taxon>
        <taxon>Hexapoda</taxon>
        <taxon>Insecta</taxon>
        <taxon>Pterygota</taxon>
        <taxon>Neoptera</taxon>
        <taxon>Polyneoptera</taxon>
        <taxon>Phasmatodea</taxon>
        <taxon>Timematodea</taxon>
        <taxon>Timematoidea</taxon>
        <taxon>Timematidae</taxon>
        <taxon>Timema</taxon>
    </lineage>
</organism>
<feature type="region of interest" description="Disordered" evidence="1">
    <location>
        <begin position="418"/>
        <end position="490"/>
    </location>
</feature>
<feature type="region of interest" description="Disordered" evidence="1">
    <location>
        <begin position="548"/>
        <end position="1146"/>
    </location>
</feature>
<sequence>MRKEHSLSVSVPCARCVCACANKADIDPIYSSRVTLEISALPCPSHTKGGRVESSPMRFFYRIYEVDASSDDTNCCFDVVQETSLEAPVKLSTILEVPDEESSDVTSESQEASGTSYGGRQDEPASGESSQGSKTGENDATNRDDPGLPPATNSSEKRDISKTKYPTFTFRLPEPPQNSPSPGPNTPSHPRSPRPSSDQIISNIEDPKHTSQDQGGEVDATKNNISSSSHSTPRDPSPTSPGPSTSPRTNVASIDANTPSTLSKENPTGALSDRGKETCTVLTSKKQDDPSCISVTKEKPTSSNVGRCEVASTLSLISKQAIEKSVERDTISIVPVKETVPKIISNISAAKPNIKPSILPQSGKKPIILCKNGSESTTISNTTLLRQKRFFPVNLQPKDTSKNCSNVGKSCISGGEGVSSLTITPVSPPKKTEPFSSVSKSPTIIEQKSAKSPQEKEKPKGHDSKTENPLRVPQLHNHTQQILRKNDEITANPSDYAKRLDDSLTRKLLKFRFDSKSNTNVQEVPISSSITGDKPIIKRRRLSNHAEDIASSGNKVNHGAPVKQLGPQMPHPNLKRPSPPQQHRPTNNQSGPSPVPKRDENGLLPPKIPRLNMHSHSLPISVPLLPNKSLATHNTNRTENDTSGNAHHASKKYVNSSGGFMNQSHDSAPRHTQSMSGIDRSKNPVPDHPKSLGLSSTINALLDSGLPKTSGPMTDRPKTPASITDRPKTPGLVTDRLKTPGLTVDRQRAGHVIDRPKTPGQVTDRPKTPGQHTERTKDSGSTGEQSKNRGPNLDRPKTPAASGDRPKTPALSGDQSKSPGPSGDHSKTSGGNSTRLRIQIPDRPKTPGQNMDRPKTPASATDPSKTSGQSPDAPKTPVLNMDCTKTLGPSIDNPRAQGAGTDRPKTPGLITDRPKTPGHGPDRPKTPSPGSERPKTPGSISDRPKTPGLNTGASRPQSTGHSKKDGSSSLRCSPPTKNFTIPPSPTNGSMLKGGMFSPRNDNPTIKHNHIGKDSTEQKNSFFVGGPRLSIEPSSPMSRNSSQGKAEVNISPPLPHPGMSPFQHQTSMQMPQSGRSSLSCNTPRPPLARPPPSMPRLIEIYSPAVQRTPTEKKPPKAGGAPYSKRSAKREESPSPSSPQTNEDSNKGALDLSAVPRRHQRSANILSIAQTLAMRQQQAAATASNSTSPPSAPTSCSPPLPPLTPLSPLSHPRPTTRVYSTHQRLQVTNTSPTLRATTVSTTRDSVVNAVTSLGRGAQAAALIYHHQQQLERQQRMWNSTVKTDWYDPESLKQLHEAMKKWDGPGLIPPSLALFPFLNNNTGPNNTSNNNTSNTTPNNNNNNGGNNKHASSTAQRHRKQ</sequence>
<reference evidence="2" key="1">
    <citation type="submission" date="2020-11" db="EMBL/GenBank/DDBJ databases">
        <authorList>
            <person name="Tran Van P."/>
        </authorList>
    </citation>
    <scope>NUCLEOTIDE SEQUENCE</scope>
</reference>
<dbReference type="EMBL" id="OC002719">
    <property type="protein sequence ID" value="CAD7262277.1"/>
    <property type="molecule type" value="Genomic_DNA"/>
</dbReference>
<feature type="compositionally biased region" description="Basic and acidic residues" evidence="1">
    <location>
        <begin position="679"/>
        <end position="690"/>
    </location>
</feature>
<feature type="compositionally biased region" description="Basic and acidic residues" evidence="1">
    <location>
        <begin position="745"/>
        <end position="757"/>
    </location>
</feature>